<dbReference type="Pfam" id="PF00561">
    <property type="entry name" value="Abhydrolase_1"/>
    <property type="match status" value="1"/>
</dbReference>
<dbReference type="RefSeq" id="WP_257450064.1">
    <property type="nucleotide sequence ID" value="NZ_JANIPJ010000017.1"/>
</dbReference>
<gene>
    <name evidence="4" type="ORF">NQZ67_21310</name>
</gene>
<dbReference type="EMBL" id="JANIPJ010000017">
    <property type="protein sequence ID" value="MCR2806423.1"/>
    <property type="molecule type" value="Genomic_DNA"/>
</dbReference>
<dbReference type="PANTHER" id="PTHR43798">
    <property type="entry name" value="MONOACYLGLYCEROL LIPASE"/>
    <property type="match status" value="1"/>
</dbReference>
<proteinExistence type="inferred from homology"/>
<dbReference type="InterPro" id="IPR002410">
    <property type="entry name" value="Peptidase_S33"/>
</dbReference>
<dbReference type="Proteomes" id="UP001141950">
    <property type="component" value="Unassembled WGS sequence"/>
</dbReference>
<protein>
    <submittedName>
        <fullName evidence="4">Alpha/beta hydrolase</fullName>
    </submittedName>
</protein>
<reference evidence="4" key="1">
    <citation type="submission" date="2022-08" db="EMBL/GenBank/DDBJ databases">
        <title>The genomic sequence of strain Paenibacillus sp. SCIV0701.</title>
        <authorList>
            <person name="Zhao H."/>
        </authorList>
    </citation>
    <scope>NUCLEOTIDE SEQUENCE</scope>
    <source>
        <strain evidence="4">SCIV0701</strain>
    </source>
</reference>
<evidence type="ECO:0000256" key="1">
    <source>
        <dbReference type="ARBA" id="ARBA00010088"/>
    </source>
</evidence>
<comment type="similarity">
    <text evidence="1">Belongs to the peptidase S33 family.</text>
</comment>
<dbReference type="PANTHER" id="PTHR43798:SF31">
    <property type="entry name" value="AB HYDROLASE SUPERFAMILY PROTEIN YCLE"/>
    <property type="match status" value="1"/>
</dbReference>
<evidence type="ECO:0000313" key="4">
    <source>
        <dbReference type="EMBL" id="MCR2806423.1"/>
    </source>
</evidence>
<keyword evidence="5" id="KW-1185">Reference proteome</keyword>
<evidence type="ECO:0000259" key="3">
    <source>
        <dbReference type="Pfam" id="PF00561"/>
    </source>
</evidence>
<dbReference type="GO" id="GO:0016020">
    <property type="term" value="C:membrane"/>
    <property type="evidence" value="ECO:0007669"/>
    <property type="project" value="TreeGrafter"/>
</dbReference>
<name>A0A9X2SC69_9BACL</name>
<dbReference type="PRINTS" id="PR00793">
    <property type="entry name" value="PROAMNOPTASE"/>
</dbReference>
<sequence>MRKRRKTKTFVSIILVLVAIIGAALVFPTWTPSIKGENGIAALEQMKVNGAWHEVMIRGADRNNPIVIFVHGGPGCSEIPYVRKYQETLEEHFTIVHYDQRGSGKSFRFGEDYSNVTAGVLVEDLLSLTDYLTDRLGQSKAILIGHSYGTYIGMQAAASAPEKYAAYIGIGQVADHHASELDSFAYVLEQASAAGDQSDVSKLEAIREDIEAGLERTPRSLIRKYGGAARLINDNRDYVEGFLLNREYNLLDVIRYARGIAESQDTLLEEEAESPITSLVKKLELPVYFVMGEFDYMTSTNAAKAYFDELDASDKTFIVYEHSAHYPQFEEEERFAEWMATTFRD</sequence>
<organism evidence="4 5">
    <name type="scientific">Paenibacillus soyae</name>
    <dbReference type="NCBI Taxonomy" id="2969249"/>
    <lineage>
        <taxon>Bacteria</taxon>
        <taxon>Bacillati</taxon>
        <taxon>Bacillota</taxon>
        <taxon>Bacilli</taxon>
        <taxon>Bacillales</taxon>
        <taxon>Paenibacillaceae</taxon>
        <taxon>Paenibacillus</taxon>
    </lineage>
</organism>
<dbReference type="GO" id="GO:0004177">
    <property type="term" value="F:aminopeptidase activity"/>
    <property type="evidence" value="ECO:0007669"/>
    <property type="project" value="UniProtKB-EC"/>
</dbReference>
<dbReference type="InterPro" id="IPR050266">
    <property type="entry name" value="AB_hydrolase_sf"/>
</dbReference>
<comment type="caution">
    <text evidence="4">The sequence shown here is derived from an EMBL/GenBank/DDBJ whole genome shotgun (WGS) entry which is preliminary data.</text>
</comment>
<dbReference type="GO" id="GO:0006508">
    <property type="term" value="P:proteolysis"/>
    <property type="evidence" value="ECO:0007669"/>
    <property type="project" value="InterPro"/>
</dbReference>
<dbReference type="InterPro" id="IPR000073">
    <property type="entry name" value="AB_hydrolase_1"/>
</dbReference>
<keyword evidence="2 4" id="KW-0378">Hydrolase</keyword>
<feature type="domain" description="AB hydrolase-1" evidence="3">
    <location>
        <begin position="65"/>
        <end position="331"/>
    </location>
</feature>
<dbReference type="Gene3D" id="3.40.50.1820">
    <property type="entry name" value="alpha/beta hydrolase"/>
    <property type="match status" value="1"/>
</dbReference>
<dbReference type="AlphaFoldDB" id="A0A9X2SC69"/>
<dbReference type="SUPFAM" id="SSF53474">
    <property type="entry name" value="alpha/beta-Hydrolases"/>
    <property type="match status" value="1"/>
</dbReference>
<accession>A0A9X2SC69</accession>
<evidence type="ECO:0000313" key="5">
    <source>
        <dbReference type="Proteomes" id="UP001141950"/>
    </source>
</evidence>
<dbReference type="InterPro" id="IPR029058">
    <property type="entry name" value="AB_hydrolase_fold"/>
</dbReference>
<evidence type="ECO:0000256" key="2">
    <source>
        <dbReference type="ARBA" id="ARBA00022801"/>
    </source>
</evidence>